<keyword evidence="9" id="KW-0143">Chaperone</keyword>
<dbReference type="GO" id="GO:0015031">
    <property type="term" value="P:protein transport"/>
    <property type="evidence" value="ECO:0007669"/>
    <property type="project" value="UniProtKB-ARBA"/>
</dbReference>
<evidence type="ECO:0000256" key="1">
    <source>
        <dbReference type="ARBA" id="ARBA00004319"/>
    </source>
</evidence>
<dbReference type="GeneTree" id="ENSGT01010000222360"/>
<dbReference type="Ensembl" id="ENSSVLT00005029033.1">
    <property type="protein sequence ID" value="ENSSVLP00005026099.1"/>
    <property type="gene ID" value="ENSSVLG00005020707.1"/>
</dbReference>
<evidence type="ECO:0000256" key="7">
    <source>
        <dbReference type="ARBA" id="ARBA00022837"/>
    </source>
</evidence>
<evidence type="ECO:0000259" key="15">
    <source>
        <dbReference type="PROSITE" id="PS50222"/>
    </source>
</evidence>
<dbReference type="Pfam" id="PF13499">
    <property type="entry name" value="EF-hand_7"/>
    <property type="match status" value="1"/>
</dbReference>
<proteinExistence type="inferred from homology"/>
<dbReference type="InterPro" id="IPR011992">
    <property type="entry name" value="EF-hand-dom_pair"/>
</dbReference>
<dbReference type="Pfam" id="PF13202">
    <property type="entry name" value="EF-hand_5"/>
    <property type="match status" value="1"/>
</dbReference>
<dbReference type="OrthoDB" id="293868at2759"/>
<keyword evidence="13" id="KW-0812">Transmembrane</keyword>
<dbReference type="InterPro" id="IPR002048">
    <property type="entry name" value="EF_hand_dom"/>
</dbReference>
<dbReference type="AlphaFoldDB" id="A0A8D2DM04"/>
<evidence type="ECO:0000256" key="14">
    <source>
        <dbReference type="SAM" id="SignalP"/>
    </source>
</evidence>
<keyword evidence="5" id="KW-0677">Repeat</keyword>
<name>A0A8D2DM04_SCIVU</name>
<keyword evidence="7" id="KW-0106">Calcium</keyword>
<feature type="domain" description="EF-hand" evidence="15">
    <location>
        <begin position="113"/>
        <end position="148"/>
    </location>
</feature>
<organism evidence="16 17">
    <name type="scientific">Sciurus vulgaris</name>
    <name type="common">Eurasian red squirrel</name>
    <dbReference type="NCBI Taxonomy" id="55149"/>
    <lineage>
        <taxon>Eukaryota</taxon>
        <taxon>Metazoa</taxon>
        <taxon>Chordata</taxon>
        <taxon>Craniata</taxon>
        <taxon>Vertebrata</taxon>
        <taxon>Euteleostomi</taxon>
        <taxon>Mammalia</taxon>
        <taxon>Eutheria</taxon>
        <taxon>Euarchontoglires</taxon>
        <taxon>Glires</taxon>
        <taxon>Rodentia</taxon>
        <taxon>Sciuromorpha</taxon>
        <taxon>Sciuridae</taxon>
        <taxon>Sciurinae</taxon>
        <taxon>Sciurini</taxon>
        <taxon>Sciurus</taxon>
    </lineage>
</organism>
<dbReference type="PANTHER" id="PTHR10827:SF47">
    <property type="entry name" value="RETICULOCALBIN-3"/>
    <property type="match status" value="1"/>
</dbReference>
<evidence type="ECO:0000256" key="2">
    <source>
        <dbReference type="ARBA" id="ARBA00006431"/>
    </source>
</evidence>
<comment type="similarity">
    <text evidence="2">Belongs to the CREC family.</text>
</comment>
<comment type="subunit">
    <text evidence="11">Interacts with PCSK6 (immature form including the propeptide); probably involved in the maturation and the secretion of PCSK6.</text>
</comment>
<comment type="function">
    <text evidence="10">Probable molecular chaperone assisting protein biosynthesis and transport in the endoplasmic reticulum. Required for the proper biosynthesis and transport of pulmonary surfactant-associated protein A/SP-A, pulmonary surfactant-associated protein D/SP-D and the lipid transporter ABCA3. By regulating both the proper expression and the degradation through the endoplasmic reticulum-associated protein degradation pathway of these proteins plays a crucial role in pulmonary surfactant homeostasis. Has an anti-fibrotic activity by negatively regulating the secretion of type I and type III collagens. This calcium-binding protein also transiently associates with immature PCSK6 and regulates its secretion.</text>
</comment>
<sequence length="322" mass="36685">MMWRPSILLLLLLLRRVAQGKPSPDAGPHGQGRVHQAAPLSEAPHDDAHGNFQYDHEAFLGREVAKEFDQLSPEESQARLGRIVDRMDRAGDGDGWVSLAELRSWIAHTQQRHIRDSVSAAWDTYDTDRDGRVGWEELRNATYGHYAPGEEFHDVEDAETYKKMLARDERRFRVADQDGDSMATREELTAFLHPEEFPHMRDIVIAETLEDLDKNKDGYVQVEEYIGEWSPTSWHARPLLAPVHILSRREQLPSEAVVGTLLQFMLHLALTQHLLGSKCRKHLFVLRGCPGGLNPGVLDHLATFLALFVFFFFFFFFGCAGD</sequence>
<dbReference type="InterPro" id="IPR018247">
    <property type="entry name" value="EF_Hand_1_Ca_BS"/>
</dbReference>
<dbReference type="GO" id="GO:0005509">
    <property type="term" value="F:calcium ion binding"/>
    <property type="evidence" value="ECO:0007669"/>
    <property type="project" value="InterPro"/>
</dbReference>
<evidence type="ECO:0000256" key="8">
    <source>
        <dbReference type="ARBA" id="ARBA00023180"/>
    </source>
</evidence>
<dbReference type="SUPFAM" id="SSF47473">
    <property type="entry name" value="EF-hand"/>
    <property type="match status" value="1"/>
</dbReference>
<dbReference type="GO" id="GO:0005788">
    <property type="term" value="C:endoplasmic reticulum lumen"/>
    <property type="evidence" value="ECO:0007669"/>
    <property type="project" value="UniProtKB-SubCell"/>
</dbReference>
<keyword evidence="13" id="KW-0472">Membrane</keyword>
<keyword evidence="3" id="KW-0479">Metal-binding</keyword>
<evidence type="ECO:0000256" key="4">
    <source>
        <dbReference type="ARBA" id="ARBA00022729"/>
    </source>
</evidence>
<gene>
    <name evidence="16" type="primary">RCN3</name>
</gene>
<evidence type="ECO:0000256" key="9">
    <source>
        <dbReference type="ARBA" id="ARBA00023186"/>
    </source>
</evidence>
<evidence type="ECO:0000313" key="16">
    <source>
        <dbReference type="Ensembl" id="ENSSVLP00005026099.1"/>
    </source>
</evidence>
<feature type="signal peptide" evidence="14">
    <location>
        <begin position="1"/>
        <end position="20"/>
    </location>
</feature>
<evidence type="ECO:0000313" key="17">
    <source>
        <dbReference type="Proteomes" id="UP000694564"/>
    </source>
</evidence>
<keyword evidence="13" id="KW-1133">Transmembrane helix</keyword>
<reference evidence="16" key="2">
    <citation type="submission" date="2025-09" db="UniProtKB">
        <authorList>
            <consortium name="Ensembl"/>
        </authorList>
    </citation>
    <scope>IDENTIFICATION</scope>
</reference>
<evidence type="ECO:0000256" key="10">
    <source>
        <dbReference type="ARBA" id="ARBA00056975"/>
    </source>
</evidence>
<evidence type="ECO:0000256" key="6">
    <source>
        <dbReference type="ARBA" id="ARBA00022824"/>
    </source>
</evidence>
<dbReference type="PANTHER" id="PTHR10827">
    <property type="entry name" value="RETICULOCALBIN"/>
    <property type="match status" value="1"/>
</dbReference>
<dbReference type="PROSITE" id="PS50222">
    <property type="entry name" value="EF_HAND_2"/>
    <property type="match status" value="3"/>
</dbReference>
<dbReference type="FunFam" id="1.10.238.10:FF:000104">
    <property type="entry name" value="calumenin isoform X1"/>
    <property type="match status" value="1"/>
</dbReference>
<keyword evidence="17" id="KW-1185">Reference proteome</keyword>
<comment type="subcellular location">
    <subcellularLocation>
        <location evidence="1">Endoplasmic reticulum lumen</location>
    </subcellularLocation>
</comment>
<dbReference type="Gene3D" id="1.10.238.10">
    <property type="entry name" value="EF-hand"/>
    <property type="match status" value="1"/>
</dbReference>
<feature type="domain" description="EF-hand" evidence="15">
    <location>
        <begin position="200"/>
        <end position="235"/>
    </location>
</feature>
<feature type="transmembrane region" description="Helical" evidence="13">
    <location>
        <begin position="297"/>
        <end position="317"/>
    </location>
</feature>
<feature type="domain" description="EF-hand" evidence="15">
    <location>
        <begin position="163"/>
        <end position="198"/>
    </location>
</feature>
<evidence type="ECO:0000256" key="13">
    <source>
        <dbReference type="SAM" id="Phobius"/>
    </source>
</evidence>
<evidence type="ECO:0000256" key="3">
    <source>
        <dbReference type="ARBA" id="ARBA00022723"/>
    </source>
</evidence>
<dbReference type="PROSITE" id="PS00018">
    <property type="entry name" value="EF_HAND_1"/>
    <property type="match status" value="2"/>
</dbReference>
<evidence type="ECO:0000256" key="5">
    <source>
        <dbReference type="ARBA" id="ARBA00022737"/>
    </source>
</evidence>
<keyword evidence="4 14" id="KW-0732">Signal</keyword>
<keyword evidence="6" id="KW-0256">Endoplasmic reticulum</keyword>
<evidence type="ECO:0000256" key="11">
    <source>
        <dbReference type="ARBA" id="ARBA00063143"/>
    </source>
</evidence>
<protein>
    <recommendedName>
        <fullName evidence="12">Reticulocalbin-3</fullName>
    </recommendedName>
</protein>
<dbReference type="Proteomes" id="UP000694564">
    <property type="component" value="Chromosome 17"/>
</dbReference>
<evidence type="ECO:0000256" key="12">
    <source>
        <dbReference type="ARBA" id="ARBA00072696"/>
    </source>
</evidence>
<keyword evidence="8" id="KW-0325">Glycoprotein</keyword>
<accession>A0A8D2DM04</accession>
<reference evidence="16" key="1">
    <citation type="submission" date="2025-08" db="UniProtKB">
        <authorList>
            <consortium name="Ensembl"/>
        </authorList>
    </citation>
    <scope>IDENTIFICATION</scope>
</reference>
<feature type="chain" id="PRO_5034546989" description="Reticulocalbin-3" evidence="14">
    <location>
        <begin position="21"/>
        <end position="322"/>
    </location>
</feature>